<evidence type="ECO:0000313" key="6">
    <source>
        <dbReference type="Proteomes" id="UP000615446"/>
    </source>
</evidence>
<feature type="domain" description="C2H2-type" evidence="4">
    <location>
        <begin position="688"/>
        <end position="716"/>
    </location>
</feature>
<dbReference type="GO" id="GO:0008270">
    <property type="term" value="F:zinc ion binding"/>
    <property type="evidence" value="ECO:0007669"/>
    <property type="project" value="UniProtKB-KW"/>
</dbReference>
<dbReference type="InterPro" id="IPR013087">
    <property type="entry name" value="Znf_C2H2_type"/>
</dbReference>
<feature type="region of interest" description="Disordered" evidence="3">
    <location>
        <begin position="708"/>
        <end position="727"/>
    </location>
</feature>
<proteinExistence type="predicted"/>
<keyword evidence="2" id="KW-0175">Coiled coil</keyword>
<keyword evidence="1" id="KW-0863">Zinc-finger</keyword>
<evidence type="ECO:0000256" key="1">
    <source>
        <dbReference type="PROSITE-ProRule" id="PRU00042"/>
    </source>
</evidence>
<keyword evidence="1" id="KW-0479">Metal-binding</keyword>
<gene>
    <name evidence="5" type="ORF">RCL2_001590000</name>
</gene>
<evidence type="ECO:0000259" key="4">
    <source>
        <dbReference type="PROSITE" id="PS50157"/>
    </source>
</evidence>
<dbReference type="PANTHER" id="PTHR46954">
    <property type="entry name" value="C2H2-TYPE DOMAIN-CONTAINING PROTEIN"/>
    <property type="match status" value="1"/>
</dbReference>
<comment type="caution">
    <text evidence="5">The sequence shown here is derived from an EMBL/GenBank/DDBJ whole genome shotgun (WGS) entry which is preliminary data.</text>
</comment>
<feature type="compositionally biased region" description="Basic and acidic residues" evidence="3">
    <location>
        <begin position="571"/>
        <end position="582"/>
    </location>
</feature>
<feature type="compositionally biased region" description="Basic residues" evidence="3">
    <location>
        <begin position="708"/>
        <end position="720"/>
    </location>
</feature>
<keyword evidence="1" id="KW-0862">Zinc</keyword>
<organism evidence="5 6">
    <name type="scientific">Rhizophagus clarus</name>
    <dbReference type="NCBI Taxonomy" id="94130"/>
    <lineage>
        <taxon>Eukaryota</taxon>
        <taxon>Fungi</taxon>
        <taxon>Fungi incertae sedis</taxon>
        <taxon>Mucoromycota</taxon>
        <taxon>Glomeromycotina</taxon>
        <taxon>Glomeromycetes</taxon>
        <taxon>Glomerales</taxon>
        <taxon>Glomeraceae</taxon>
        <taxon>Rhizophagus</taxon>
    </lineage>
</organism>
<accession>A0A8H3LI61</accession>
<evidence type="ECO:0000256" key="2">
    <source>
        <dbReference type="SAM" id="Coils"/>
    </source>
</evidence>
<dbReference type="Proteomes" id="UP000615446">
    <property type="component" value="Unassembled WGS sequence"/>
</dbReference>
<feature type="coiled-coil region" evidence="2">
    <location>
        <begin position="156"/>
        <end position="183"/>
    </location>
</feature>
<feature type="region of interest" description="Disordered" evidence="3">
    <location>
        <begin position="568"/>
        <end position="593"/>
    </location>
</feature>
<dbReference type="PROSITE" id="PS00028">
    <property type="entry name" value="ZINC_FINGER_C2H2_1"/>
    <property type="match status" value="1"/>
</dbReference>
<dbReference type="PANTHER" id="PTHR46954:SF1">
    <property type="entry name" value="C2H2-TYPE DOMAIN-CONTAINING PROTEIN"/>
    <property type="match status" value="1"/>
</dbReference>
<dbReference type="PROSITE" id="PS50157">
    <property type="entry name" value="ZINC_FINGER_C2H2_2"/>
    <property type="match status" value="1"/>
</dbReference>
<evidence type="ECO:0000256" key="3">
    <source>
        <dbReference type="SAM" id="MobiDB-lite"/>
    </source>
</evidence>
<reference evidence="5" key="1">
    <citation type="submission" date="2019-10" db="EMBL/GenBank/DDBJ databases">
        <title>Conservation and host-specific expression of non-tandemly repeated heterogenous ribosome RNA gene in arbuscular mycorrhizal fungi.</title>
        <authorList>
            <person name="Maeda T."/>
            <person name="Kobayashi Y."/>
            <person name="Nakagawa T."/>
            <person name="Ezawa T."/>
            <person name="Yamaguchi K."/>
            <person name="Bino T."/>
            <person name="Nishimoto Y."/>
            <person name="Shigenobu S."/>
            <person name="Kawaguchi M."/>
        </authorList>
    </citation>
    <scope>NUCLEOTIDE SEQUENCE</scope>
    <source>
        <strain evidence="5">HR1</strain>
    </source>
</reference>
<name>A0A8H3LI61_9GLOM</name>
<dbReference type="AlphaFoldDB" id="A0A8H3LI61"/>
<sequence>MNRQTFFLSPKFNKKPIYHSPTNKYQEFTNAHVYSIMVKTGVGTPNRADVCSEAAKEWNKIKSKSRTEIDDIIRNYLATPYNLCDIQTIRPRSSAPREDSTPPLPTFPAIHSADPILEISVNASAQRKAADEIKIAEKKVTEFEQIYNITTDSQFRHDTYNKIKNLRAEIESNRERIIKLKRNAGYAQKCKEKKRKILYENQEVILYDKPGRPPLLFEHPNLHDHIHDSIEFGEADKKRRKEVVKVRTIENLRKNLEENYDVYMSRTTLKNYLLPRQSNSIAARAHHHPAWVAVAGVSRTETRDHPDGHYCLASVKYARQFATVFADNSVVIFQDDKAKIGLGVPAVGRTFHTLQSVHEPVSVADHDFPLGNGQKLVPSVYLMIKPNELNDELRTGQLAIHVRRQWSLGTSSLTHMQDLESLVLDPQYNDVLKTNGEIRPVWVLLVDGGPDENLRHLKNIKTYCQLFRKFDLDYLTVRTHAPGQSKYNPVERGMATLSGKLAGITLPIDHFGSHLNTQGKVIDPELALQNFRYAGESLCDIWSRDLIFGKSVDARYVEELANPFENLEFEGTDKEKMEERNQQKKKQDKGDDSPECFVPWSWIENHCNLCQYSLDIKRCANTSCCGPSRAKEAMDFLLLNNGFLPPVTKGRDGHFTSAIHLLEYYDHLKIPGYDSHCPSFDQTTYSRLCCSVCGKYFPTLTFMTNHKRTMHPASRGRPKGKSKEQNSRVLDDFSLLPSQQKQPLFDETYLRDCISDRD</sequence>
<evidence type="ECO:0000313" key="5">
    <source>
        <dbReference type="EMBL" id="GES88977.1"/>
    </source>
</evidence>
<protein>
    <recommendedName>
        <fullName evidence="4">C2H2-type domain-containing protein</fullName>
    </recommendedName>
</protein>
<dbReference type="OrthoDB" id="2410764at2759"/>
<dbReference type="EMBL" id="BLAL01000182">
    <property type="protein sequence ID" value="GES88977.1"/>
    <property type="molecule type" value="Genomic_DNA"/>
</dbReference>